<dbReference type="HAMAP" id="MF_01925">
    <property type="entry name" value="P5C_reductase"/>
    <property type="match status" value="1"/>
</dbReference>
<dbReference type="STRING" id="1572751.PK98_01560"/>
<dbReference type="InterPro" id="IPR036291">
    <property type="entry name" value="NAD(P)-bd_dom_sf"/>
</dbReference>
<dbReference type="InterPro" id="IPR008927">
    <property type="entry name" value="6-PGluconate_DH-like_C_sf"/>
</dbReference>
<dbReference type="EC" id="1.5.1.2" evidence="4"/>
<evidence type="ECO:0000256" key="3">
    <source>
        <dbReference type="ARBA" id="ARBA00023002"/>
    </source>
</evidence>
<dbReference type="PROSITE" id="PS00521">
    <property type="entry name" value="P5CR"/>
    <property type="match status" value="1"/>
</dbReference>
<dbReference type="SUPFAM" id="SSF51735">
    <property type="entry name" value="NAD(P)-binding Rossmann-fold domains"/>
    <property type="match status" value="1"/>
</dbReference>
<dbReference type="Gene3D" id="1.10.3730.10">
    <property type="entry name" value="ProC C-terminal domain-like"/>
    <property type="match status" value="1"/>
</dbReference>
<dbReference type="Proteomes" id="UP000030988">
    <property type="component" value="Unassembled WGS sequence"/>
</dbReference>
<reference evidence="7 8" key="1">
    <citation type="submission" date="2014-11" db="EMBL/GenBank/DDBJ databases">
        <title>Draft genome sequence of Kirrobacter mercurialis.</title>
        <authorList>
            <person name="Coil D.A."/>
            <person name="Eisen J.A."/>
        </authorList>
    </citation>
    <scope>NUCLEOTIDE SEQUENCE [LARGE SCALE GENOMIC DNA]</scope>
    <source>
        <strain evidence="7 8">Coronado</strain>
    </source>
</reference>
<dbReference type="InterPro" id="IPR028939">
    <property type="entry name" value="P5C_Rdtase_cat_N"/>
</dbReference>
<protein>
    <recommendedName>
        <fullName evidence="4">Pyrroline-5-carboxylate reductase</fullName>
        <shortName evidence="4">P5C reductase</shortName>
        <shortName evidence="4">P5CR</shortName>
        <ecNumber evidence="4">1.5.1.2</ecNumber>
    </recommendedName>
    <alternativeName>
        <fullName evidence="4">PCA reductase</fullName>
    </alternativeName>
</protein>
<dbReference type="Pfam" id="PF14748">
    <property type="entry name" value="P5CR_dimer"/>
    <property type="match status" value="1"/>
</dbReference>
<evidence type="ECO:0000256" key="1">
    <source>
        <dbReference type="ARBA" id="ARBA00005525"/>
    </source>
</evidence>
<comment type="caution">
    <text evidence="7">The sequence shown here is derived from an EMBL/GenBank/DDBJ whole genome shotgun (WGS) entry which is preliminary data.</text>
</comment>
<gene>
    <name evidence="4" type="primary">proC</name>
    <name evidence="7" type="ORF">PK98_01560</name>
</gene>
<keyword evidence="8" id="KW-1185">Reference proteome</keyword>
<dbReference type="GO" id="GO:0005737">
    <property type="term" value="C:cytoplasm"/>
    <property type="evidence" value="ECO:0007669"/>
    <property type="project" value="UniProtKB-SubCell"/>
</dbReference>
<dbReference type="PANTHER" id="PTHR11645:SF0">
    <property type="entry name" value="PYRROLINE-5-CARBOXYLATE REDUCTASE 3"/>
    <property type="match status" value="1"/>
</dbReference>
<dbReference type="Gene3D" id="3.40.50.720">
    <property type="entry name" value="NAD(P)-binding Rossmann-like Domain"/>
    <property type="match status" value="1"/>
</dbReference>
<evidence type="ECO:0000259" key="5">
    <source>
        <dbReference type="Pfam" id="PF03807"/>
    </source>
</evidence>
<comment type="catalytic activity">
    <reaction evidence="4">
        <text>L-proline + NAD(+) = (S)-1-pyrroline-5-carboxylate + NADH + 2 H(+)</text>
        <dbReference type="Rhea" id="RHEA:14105"/>
        <dbReference type="ChEBI" id="CHEBI:15378"/>
        <dbReference type="ChEBI" id="CHEBI:17388"/>
        <dbReference type="ChEBI" id="CHEBI:57540"/>
        <dbReference type="ChEBI" id="CHEBI:57945"/>
        <dbReference type="ChEBI" id="CHEBI:60039"/>
        <dbReference type="EC" id="1.5.1.2"/>
    </reaction>
</comment>
<name>A0A0B2BZG4_9SPHN</name>
<proteinExistence type="inferred from homology"/>
<dbReference type="RefSeq" id="WP_039093771.1">
    <property type="nucleotide sequence ID" value="NZ_JTDN01000001.1"/>
</dbReference>
<comment type="catalytic activity">
    <reaction evidence="4">
        <text>L-proline + NADP(+) = (S)-1-pyrroline-5-carboxylate + NADPH + 2 H(+)</text>
        <dbReference type="Rhea" id="RHEA:14109"/>
        <dbReference type="ChEBI" id="CHEBI:15378"/>
        <dbReference type="ChEBI" id="CHEBI:17388"/>
        <dbReference type="ChEBI" id="CHEBI:57783"/>
        <dbReference type="ChEBI" id="CHEBI:58349"/>
        <dbReference type="ChEBI" id="CHEBI:60039"/>
        <dbReference type="EC" id="1.5.1.2"/>
    </reaction>
</comment>
<comment type="pathway">
    <text evidence="4">Amino-acid biosynthesis; L-proline biosynthesis; L-proline from L-glutamate 5-semialdehyde: step 1/1.</text>
</comment>
<dbReference type="Pfam" id="PF03807">
    <property type="entry name" value="F420_oxidored"/>
    <property type="match status" value="1"/>
</dbReference>
<evidence type="ECO:0000313" key="8">
    <source>
        <dbReference type="Proteomes" id="UP000030988"/>
    </source>
</evidence>
<dbReference type="GO" id="GO:0004735">
    <property type="term" value="F:pyrroline-5-carboxylate reductase activity"/>
    <property type="evidence" value="ECO:0007669"/>
    <property type="project" value="UniProtKB-UniRule"/>
</dbReference>
<evidence type="ECO:0000256" key="4">
    <source>
        <dbReference type="HAMAP-Rule" id="MF_01925"/>
    </source>
</evidence>
<keyword evidence="4" id="KW-0963">Cytoplasm</keyword>
<keyword evidence="3 4" id="KW-0560">Oxidoreductase</keyword>
<organism evidence="7 8">
    <name type="scientific">Croceibacterium mercuriale</name>
    <dbReference type="NCBI Taxonomy" id="1572751"/>
    <lineage>
        <taxon>Bacteria</taxon>
        <taxon>Pseudomonadati</taxon>
        <taxon>Pseudomonadota</taxon>
        <taxon>Alphaproteobacteria</taxon>
        <taxon>Sphingomonadales</taxon>
        <taxon>Erythrobacteraceae</taxon>
        <taxon>Croceibacterium</taxon>
    </lineage>
</organism>
<evidence type="ECO:0000313" key="7">
    <source>
        <dbReference type="EMBL" id="KHL25422.1"/>
    </source>
</evidence>
<keyword evidence="2 4" id="KW-0521">NADP</keyword>
<comment type="subcellular location">
    <subcellularLocation>
        <location evidence="4">Cytoplasm</location>
    </subcellularLocation>
</comment>
<keyword evidence="4" id="KW-0641">Proline biosynthesis</keyword>
<dbReference type="OrthoDB" id="9805754at2"/>
<dbReference type="GO" id="GO:0055129">
    <property type="term" value="P:L-proline biosynthetic process"/>
    <property type="evidence" value="ECO:0007669"/>
    <property type="project" value="UniProtKB-UniRule"/>
</dbReference>
<comment type="similarity">
    <text evidence="1 4">Belongs to the pyrroline-5-carboxylate reductase family.</text>
</comment>
<dbReference type="EMBL" id="JTDN01000001">
    <property type="protein sequence ID" value="KHL25422.1"/>
    <property type="molecule type" value="Genomic_DNA"/>
</dbReference>
<keyword evidence="4" id="KW-0028">Amino-acid biosynthesis</keyword>
<comment type="function">
    <text evidence="4">Catalyzes the reduction of 1-pyrroline-5-carboxylate (PCA) to L-proline.</text>
</comment>
<dbReference type="PANTHER" id="PTHR11645">
    <property type="entry name" value="PYRROLINE-5-CARBOXYLATE REDUCTASE"/>
    <property type="match status" value="1"/>
</dbReference>
<dbReference type="SUPFAM" id="SSF48179">
    <property type="entry name" value="6-phosphogluconate dehydrogenase C-terminal domain-like"/>
    <property type="match status" value="1"/>
</dbReference>
<dbReference type="FunFam" id="1.10.3730.10:FF:000001">
    <property type="entry name" value="Pyrroline-5-carboxylate reductase"/>
    <property type="match status" value="1"/>
</dbReference>
<evidence type="ECO:0000256" key="2">
    <source>
        <dbReference type="ARBA" id="ARBA00022857"/>
    </source>
</evidence>
<sequence>MVSTVLLVGCGNMAGAMLRGWLAGGMEVDRFTVVDPRATGLPAGVRHLPELPAGEQFDAILLGIKPQGLDEAAPSIAPLAGPGTIVLSLLAGVELSSLRQRFADAGGLVRIMPNLAVALGKSPVALAADRLNDAEREAVFTLMQPLGTPEWFDEADFDLVTALAGSGPAFVYRYIDALAAAARELGMAPDKAARLAVAMAEGASALAASSPEDPGVLADRVASPGGVTRAGLDVLDEAGAINELALECLRAARDRSAAMAAEARTA</sequence>
<evidence type="ECO:0000259" key="6">
    <source>
        <dbReference type="Pfam" id="PF14748"/>
    </source>
</evidence>
<dbReference type="UniPathway" id="UPA00098">
    <property type="reaction ID" value="UER00361"/>
</dbReference>
<dbReference type="AlphaFoldDB" id="A0A0B2BZG4"/>
<feature type="domain" description="Pyrroline-5-carboxylate reductase dimerisation" evidence="6">
    <location>
        <begin position="154"/>
        <end position="259"/>
    </location>
</feature>
<dbReference type="PIRSF" id="PIRSF000193">
    <property type="entry name" value="Pyrrol-5-carb_rd"/>
    <property type="match status" value="1"/>
</dbReference>
<accession>A0A0B2BZG4</accession>
<dbReference type="InterPro" id="IPR000304">
    <property type="entry name" value="Pyrroline-COOH_reductase"/>
</dbReference>
<dbReference type="InterPro" id="IPR029036">
    <property type="entry name" value="P5CR_dimer"/>
</dbReference>
<dbReference type="InterPro" id="IPR053790">
    <property type="entry name" value="P5CR-like_CS"/>
</dbReference>
<feature type="domain" description="Pyrroline-5-carboxylate reductase catalytic N-terminal" evidence="5">
    <location>
        <begin position="6"/>
        <end position="92"/>
    </location>
</feature>